<dbReference type="EMBL" id="SNRW01000088">
    <property type="protein sequence ID" value="KAA6403538.1"/>
    <property type="molecule type" value="Genomic_DNA"/>
</dbReference>
<gene>
    <name evidence="1" type="ORF">EZS28_000928</name>
</gene>
<dbReference type="AlphaFoldDB" id="A0A5J4X8H7"/>
<organism evidence="1 2">
    <name type="scientific">Streblomastix strix</name>
    <dbReference type="NCBI Taxonomy" id="222440"/>
    <lineage>
        <taxon>Eukaryota</taxon>
        <taxon>Metamonada</taxon>
        <taxon>Preaxostyla</taxon>
        <taxon>Oxymonadida</taxon>
        <taxon>Streblomastigidae</taxon>
        <taxon>Streblomastix</taxon>
    </lineage>
</organism>
<dbReference type="Proteomes" id="UP000324800">
    <property type="component" value="Unassembled WGS sequence"/>
</dbReference>
<accession>A0A5J4X8H7</accession>
<reference evidence="1 2" key="1">
    <citation type="submission" date="2019-03" db="EMBL/GenBank/DDBJ databases">
        <title>Single cell metagenomics reveals metabolic interactions within the superorganism composed of flagellate Streblomastix strix and complex community of Bacteroidetes bacteria on its surface.</title>
        <authorList>
            <person name="Treitli S.C."/>
            <person name="Kolisko M."/>
            <person name="Husnik F."/>
            <person name="Keeling P."/>
            <person name="Hampl V."/>
        </authorList>
    </citation>
    <scope>NUCLEOTIDE SEQUENCE [LARGE SCALE GENOMIC DNA]</scope>
    <source>
        <strain evidence="1">ST1C</strain>
    </source>
</reference>
<sequence>MTQKPFSKSLYDNSIQADGDFAFSAESGTVWMYDTASYNSGQVVPDQVSHASDATSLVYNAVGAAGISNDYAKGDYQHPLQVSSVLPQPDTVAGETWEQEQQVHQIYILVLVINTLINVDPSVANVHLVNATAAANGTSDYYCRSDHVHAQQLTQDGNITAIKFIETRGLPTEILSANGDNKDINGVVDIATDQTITDIKTFNNIFQAVPTGFNYNKGIRIAKATNGPCQILSGVDPDQYNGEIEGQQTVGIMINQSPIAQQFAICQSYNFENFDRELHISADRNALKFNGNGFIDVGSDQTIIGKKTFATGFDSGNIQINPTATSCDDGLKISRSEEYTGGSSLIHYVNNPLGLTLTLGFNSGDTNRGLQISACGNTFSFNGQIIAGNGAPNGQVNHSQGNPNLWGISSTGTNCGFYSRGNTVFWRDNALQFDPYNQEQ</sequence>
<name>A0A5J4X8H7_9EUKA</name>
<proteinExistence type="predicted"/>
<evidence type="ECO:0000313" key="1">
    <source>
        <dbReference type="EMBL" id="KAA6403538.1"/>
    </source>
</evidence>
<evidence type="ECO:0000313" key="2">
    <source>
        <dbReference type="Proteomes" id="UP000324800"/>
    </source>
</evidence>
<protein>
    <submittedName>
        <fullName evidence="1">Uncharacterized protein</fullName>
    </submittedName>
</protein>
<comment type="caution">
    <text evidence="1">The sequence shown here is derived from an EMBL/GenBank/DDBJ whole genome shotgun (WGS) entry which is preliminary data.</text>
</comment>